<comment type="similarity">
    <text evidence="2">Belongs to the unc-93 family.</text>
</comment>
<feature type="domain" description="Major facilitator superfamily (MFS) profile" evidence="9">
    <location>
        <begin position="24"/>
        <end position="499"/>
    </location>
</feature>
<dbReference type="Pfam" id="PF07690">
    <property type="entry name" value="MFS_1"/>
    <property type="match status" value="1"/>
</dbReference>
<dbReference type="SUPFAM" id="SSF103473">
    <property type="entry name" value="MFS general substrate transporter"/>
    <property type="match status" value="1"/>
</dbReference>
<dbReference type="PROSITE" id="PS50850">
    <property type="entry name" value="MFS"/>
    <property type="match status" value="1"/>
</dbReference>
<feature type="transmembrane region" description="Helical" evidence="8">
    <location>
        <begin position="379"/>
        <end position="399"/>
    </location>
</feature>
<feature type="compositionally biased region" description="Basic and acidic residues" evidence="7">
    <location>
        <begin position="259"/>
        <end position="273"/>
    </location>
</feature>
<sequence length="552" mass="61316">MAQLKFLRPLVKLLVNRPGIGKASVWHAVIVTFMHYFSWGLLTVPFIEKLSLSFGNHVLLADGLVYGVRGILGFVTTPVMGAISDFRGRKVVMLLAVATTYAPIPFMMLKSWWFFAILTVSSICGNTYSASLAYVADVTSVEHRSKGYGIVAASFGAGIAFSPSLGNYLMKSFGSGSVILIATITGLINILFIIYAVPESLVLKEKKVMLDEINDNQVDDKNSKEKKEILNGKQKLNDNVLANKSKYNPSQNLVSNKEQNQEINKEEENINKEEENVQNDLTEMEKSDNGTLNTSDLWEGLRKSRKDKNLLVIYLIIFLSIWPFAGVDSTAPVYLKTNMGFEYEEVSMMLGLLSVLAITSNLLLGYIMKIVGAKWSIRLGLLLLLSQLLFFVFGTHHWMYWLSSILAAMATIIPAASNAVASIYASPENLGAVLGIISGIECLSEGLGPAFFGVLFFIFQDDSENNLKVNSPIPMPFVISAIAVFVAIVLTGFIKMETVEKEPLIYKILDDATEDELEPLTKTTFEDENIFGYVKLEIDDYYDSDCRERSFK</sequence>
<dbReference type="InterPro" id="IPR011701">
    <property type="entry name" value="MFS"/>
</dbReference>
<dbReference type="GO" id="GO:0016020">
    <property type="term" value="C:membrane"/>
    <property type="evidence" value="ECO:0007669"/>
    <property type="project" value="UniProtKB-SubCell"/>
</dbReference>
<evidence type="ECO:0000256" key="6">
    <source>
        <dbReference type="ARBA" id="ARBA00023136"/>
    </source>
</evidence>
<dbReference type="InterPro" id="IPR001958">
    <property type="entry name" value="Tet-R_TetA/multi-R_MdtG-like"/>
</dbReference>
<comment type="subcellular location">
    <subcellularLocation>
        <location evidence="1">Membrane</location>
        <topology evidence="1">Multi-pass membrane protein</topology>
    </subcellularLocation>
</comment>
<keyword evidence="11" id="KW-1185">Reference proteome</keyword>
<feature type="transmembrane region" description="Helical" evidence="8">
    <location>
        <begin position="310"/>
        <end position="327"/>
    </location>
</feature>
<dbReference type="Pfam" id="PF05978">
    <property type="entry name" value="UNC-93"/>
    <property type="match status" value="1"/>
</dbReference>
<feature type="transmembrane region" description="Helical" evidence="8">
    <location>
        <begin position="20"/>
        <end position="38"/>
    </location>
</feature>
<proteinExistence type="inferred from homology"/>
<name>A0A0R1E4P4_DROYA</name>
<feature type="transmembrane region" description="Helical" evidence="8">
    <location>
        <begin position="176"/>
        <end position="197"/>
    </location>
</feature>
<dbReference type="InterPro" id="IPR020846">
    <property type="entry name" value="MFS_dom"/>
</dbReference>
<feature type="transmembrane region" description="Helical" evidence="8">
    <location>
        <begin position="473"/>
        <end position="494"/>
    </location>
</feature>
<evidence type="ECO:0000259" key="9">
    <source>
        <dbReference type="PROSITE" id="PS50850"/>
    </source>
</evidence>
<dbReference type="Proteomes" id="UP000002282">
    <property type="component" value="Chromosome 3L"/>
</dbReference>
<evidence type="ECO:0000256" key="7">
    <source>
        <dbReference type="SAM" id="MobiDB-lite"/>
    </source>
</evidence>
<feature type="transmembrane region" description="Helical" evidence="8">
    <location>
        <begin position="114"/>
        <end position="136"/>
    </location>
</feature>
<evidence type="ECO:0000256" key="5">
    <source>
        <dbReference type="ARBA" id="ARBA00022989"/>
    </source>
</evidence>
<evidence type="ECO:0000313" key="10">
    <source>
        <dbReference type="EMBL" id="KRK02263.1"/>
    </source>
</evidence>
<dbReference type="Gene3D" id="1.20.1250.20">
    <property type="entry name" value="MFS general substrate transporter like domains"/>
    <property type="match status" value="1"/>
</dbReference>
<dbReference type="OrthoDB" id="419616at2759"/>
<feature type="transmembrane region" description="Helical" evidence="8">
    <location>
        <begin position="405"/>
        <end position="425"/>
    </location>
</feature>
<dbReference type="PRINTS" id="PR01035">
    <property type="entry name" value="TCRTETA"/>
</dbReference>
<keyword evidence="3" id="KW-0813">Transport</keyword>
<evidence type="ECO:0000256" key="4">
    <source>
        <dbReference type="ARBA" id="ARBA00022692"/>
    </source>
</evidence>
<evidence type="ECO:0000256" key="8">
    <source>
        <dbReference type="SAM" id="Phobius"/>
    </source>
</evidence>
<feature type="transmembrane region" description="Helical" evidence="8">
    <location>
        <begin position="432"/>
        <end position="458"/>
    </location>
</feature>
<feature type="transmembrane region" description="Helical" evidence="8">
    <location>
        <begin position="91"/>
        <end position="108"/>
    </location>
</feature>
<dbReference type="PANTHER" id="PTHR23504">
    <property type="entry name" value="MAJOR FACILITATOR SUPERFAMILY DOMAIN-CONTAINING PROTEIN 10"/>
    <property type="match status" value="1"/>
</dbReference>
<dbReference type="EMBL" id="CM000159">
    <property type="protein sequence ID" value="KRK02263.1"/>
    <property type="molecule type" value="Genomic_DNA"/>
</dbReference>
<dbReference type="InterPro" id="IPR036259">
    <property type="entry name" value="MFS_trans_sf"/>
</dbReference>
<organism evidence="10 11">
    <name type="scientific">Drosophila yakuba</name>
    <name type="common">Fruit fly</name>
    <dbReference type="NCBI Taxonomy" id="7245"/>
    <lineage>
        <taxon>Eukaryota</taxon>
        <taxon>Metazoa</taxon>
        <taxon>Ecdysozoa</taxon>
        <taxon>Arthropoda</taxon>
        <taxon>Hexapoda</taxon>
        <taxon>Insecta</taxon>
        <taxon>Pterygota</taxon>
        <taxon>Neoptera</taxon>
        <taxon>Endopterygota</taxon>
        <taxon>Diptera</taxon>
        <taxon>Brachycera</taxon>
        <taxon>Muscomorpha</taxon>
        <taxon>Ephydroidea</taxon>
        <taxon>Drosophilidae</taxon>
        <taxon>Drosophila</taxon>
        <taxon>Sophophora</taxon>
    </lineage>
</organism>
<evidence type="ECO:0000256" key="3">
    <source>
        <dbReference type="ARBA" id="ARBA00022448"/>
    </source>
</evidence>
<feature type="region of interest" description="Disordered" evidence="7">
    <location>
        <begin position="246"/>
        <end position="273"/>
    </location>
</feature>
<evidence type="ECO:0000256" key="2">
    <source>
        <dbReference type="ARBA" id="ARBA00009172"/>
    </source>
</evidence>
<feature type="transmembrane region" description="Helical" evidence="8">
    <location>
        <begin position="347"/>
        <end position="367"/>
    </location>
</feature>
<dbReference type="InterPro" id="IPR010291">
    <property type="entry name" value="Ion_channel_UNC-93"/>
</dbReference>
<feature type="compositionally biased region" description="Polar residues" evidence="7">
    <location>
        <begin position="246"/>
        <end position="255"/>
    </location>
</feature>
<feature type="transmembrane region" description="Helical" evidence="8">
    <location>
        <begin position="148"/>
        <end position="170"/>
    </location>
</feature>
<evidence type="ECO:0000256" key="1">
    <source>
        <dbReference type="ARBA" id="ARBA00004141"/>
    </source>
</evidence>
<keyword evidence="6 8" id="KW-0472">Membrane</keyword>
<gene>
    <name evidence="10" type="primary">Dyak\GE19690</name>
    <name evidence="10" type="synonym">dyak_GLEANR_3551</name>
    <name evidence="10" type="synonym">GE19690</name>
    <name evidence="10" type="ORF">Dyak_GE19690</name>
</gene>
<evidence type="ECO:0000313" key="11">
    <source>
        <dbReference type="Proteomes" id="UP000002282"/>
    </source>
</evidence>
<dbReference type="PANTHER" id="PTHR23504:SF1">
    <property type="entry name" value="GH21943P-RELATED"/>
    <property type="match status" value="1"/>
</dbReference>
<reference evidence="10 11" key="2">
    <citation type="journal article" date="2007" name="PLoS Biol.">
        <title>Principles of genome evolution in the Drosophila melanogaster species group.</title>
        <authorList>
            <person name="Ranz J.M."/>
            <person name="Maurin D."/>
            <person name="Chan Y.S."/>
            <person name="von Grotthuss M."/>
            <person name="Hillier L.W."/>
            <person name="Roote J."/>
            <person name="Ashburner M."/>
            <person name="Bergman C.M."/>
        </authorList>
    </citation>
    <scope>NUCLEOTIDE SEQUENCE [LARGE SCALE GENOMIC DNA]</scope>
    <source>
        <strain evidence="11">Tai18E2 / Tucson 14021-0261.01</strain>
    </source>
</reference>
<reference evidence="10 11" key="1">
    <citation type="journal article" date="2007" name="Nature">
        <title>Evolution of genes and genomes on the Drosophila phylogeny.</title>
        <authorList>
            <consortium name="Drosophila 12 Genomes Consortium"/>
            <person name="Clark A.G."/>
            <person name="Eisen M.B."/>
            <person name="Smith D.R."/>
            <person name="Bergman C.M."/>
            <person name="Oliver B."/>
            <person name="Markow T.A."/>
            <person name="Kaufman T.C."/>
            <person name="Kellis M."/>
            <person name="Gelbart W."/>
            <person name="Iyer V.N."/>
            <person name="Pollard D.A."/>
            <person name="Sackton T.B."/>
            <person name="Larracuente A.M."/>
            <person name="Singh N.D."/>
            <person name="Abad J.P."/>
            <person name="Abt D.N."/>
            <person name="Adryan B."/>
            <person name="Aguade M."/>
            <person name="Akashi H."/>
            <person name="Anderson W.W."/>
            <person name="Aquadro C.F."/>
            <person name="Ardell D.H."/>
            <person name="Arguello R."/>
            <person name="Artieri C.G."/>
            <person name="Barbash D.A."/>
            <person name="Barker D."/>
            <person name="Barsanti P."/>
            <person name="Batterham P."/>
            <person name="Batzoglou S."/>
            <person name="Begun D."/>
            <person name="Bhutkar A."/>
            <person name="Blanco E."/>
            <person name="Bosak S.A."/>
            <person name="Bradley R.K."/>
            <person name="Brand A.D."/>
            <person name="Brent M.R."/>
            <person name="Brooks A.N."/>
            <person name="Brown R.H."/>
            <person name="Butlin R.K."/>
            <person name="Caggese C."/>
            <person name="Calvi B.R."/>
            <person name="Bernardo de Carvalho A."/>
            <person name="Caspi A."/>
            <person name="Castrezana S."/>
            <person name="Celniker S.E."/>
            <person name="Chang J.L."/>
            <person name="Chapple C."/>
            <person name="Chatterji S."/>
            <person name="Chinwalla A."/>
            <person name="Civetta A."/>
            <person name="Clifton S.W."/>
            <person name="Comeron J.M."/>
            <person name="Costello J.C."/>
            <person name="Coyne J.A."/>
            <person name="Daub J."/>
            <person name="David R.G."/>
            <person name="Delcher A.L."/>
            <person name="Delehaunty K."/>
            <person name="Do C.B."/>
            <person name="Ebling H."/>
            <person name="Edwards K."/>
            <person name="Eickbush T."/>
            <person name="Evans J.D."/>
            <person name="Filipski A."/>
            <person name="Findeiss S."/>
            <person name="Freyhult E."/>
            <person name="Fulton L."/>
            <person name="Fulton R."/>
            <person name="Garcia A.C."/>
            <person name="Gardiner A."/>
            <person name="Garfield D.A."/>
            <person name="Garvin B.E."/>
            <person name="Gibson G."/>
            <person name="Gilbert D."/>
            <person name="Gnerre S."/>
            <person name="Godfrey J."/>
            <person name="Good R."/>
            <person name="Gotea V."/>
            <person name="Gravely B."/>
            <person name="Greenberg A.J."/>
            <person name="Griffiths-Jones S."/>
            <person name="Gross S."/>
            <person name="Guigo R."/>
            <person name="Gustafson E.A."/>
            <person name="Haerty W."/>
            <person name="Hahn M.W."/>
            <person name="Halligan D.L."/>
            <person name="Halpern A.L."/>
            <person name="Halter G.M."/>
            <person name="Han M.V."/>
            <person name="Heger A."/>
            <person name="Hillier L."/>
            <person name="Hinrichs A.S."/>
            <person name="Holmes I."/>
            <person name="Hoskins R.A."/>
            <person name="Hubisz M.J."/>
            <person name="Hultmark D."/>
            <person name="Huntley M.A."/>
            <person name="Jaffe D.B."/>
            <person name="Jagadeeshan S."/>
            <person name="Jeck W.R."/>
            <person name="Johnson J."/>
            <person name="Jones C.D."/>
            <person name="Jordan W.C."/>
            <person name="Karpen G.H."/>
            <person name="Kataoka E."/>
            <person name="Keightley P.D."/>
            <person name="Kheradpour P."/>
            <person name="Kirkness E.F."/>
            <person name="Koerich L.B."/>
            <person name="Kristiansen K."/>
            <person name="Kudrna D."/>
            <person name="Kulathinal R.J."/>
            <person name="Kumar S."/>
            <person name="Kwok R."/>
            <person name="Lander E."/>
            <person name="Langley C.H."/>
            <person name="Lapoint R."/>
            <person name="Lazzaro B.P."/>
            <person name="Lee S.J."/>
            <person name="Levesque L."/>
            <person name="Li R."/>
            <person name="Lin C.F."/>
            <person name="Lin M.F."/>
            <person name="Lindblad-Toh K."/>
            <person name="Llopart A."/>
            <person name="Long M."/>
            <person name="Low L."/>
            <person name="Lozovsky E."/>
            <person name="Lu J."/>
            <person name="Luo M."/>
            <person name="Machado C.A."/>
            <person name="Makalowski W."/>
            <person name="Marzo M."/>
            <person name="Matsuda M."/>
            <person name="Matzkin L."/>
            <person name="McAllister B."/>
            <person name="McBride C.S."/>
            <person name="McKernan B."/>
            <person name="McKernan K."/>
            <person name="Mendez-Lago M."/>
            <person name="Minx P."/>
            <person name="Mollenhauer M.U."/>
            <person name="Montooth K."/>
            <person name="Mount S.M."/>
            <person name="Mu X."/>
            <person name="Myers E."/>
            <person name="Negre B."/>
            <person name="Newfeld S."/>
            <person name="Nielsen R."/>
            <person name="Noor M.A."/>
            <person name="O'Grady P."/>
            <person name="Pachter L."/>
            <person name="Papaceit M."/>
            <person name="Parisi M.J."/>
            <person name="Parisi M."/>
            <person name="Parts L."/>
            <person name="Pedersen J.S."/>
            <person name="Pesole G."/>
            <person name="Phillippy A.M."/>
            <person name="Ponting C.P."/>
            <person name="Pop M."/>
            <person name="Porcelli D."/>
            <person name="Powell J.R."/>
            <person name="Prohaska S."/>
            <person name="Pruitt K."/>
            <person name="Puig M."/>
            <person name="Quesneville H."/>
            <person name="Ram K.R."/>
            <person name="Rand D."/>
            <person name="Rasmussen M.D."/>
            <person name="Reed L.K."/>
            <person name="Reenan R."/>
            <person name="Reily A."/>
            <person name="Remington K.A."/>
            <person name="Rieger T.T."/>
            <person name="Ritchie M.G."/>
            <person name="Robin C."/>
            <person name="Rogers Y.H."/>
            <person name="Rohde C."/>
            <person name="Rozas J."/>
            <person name="Rubenfield M.J."/>
            <person name="Ruiz A."/>
            <person name="Russo S."/>
            <person name="Salzberg S.L."/>
            <person name="Sanchez-Gracia A."/>
            <person name="Saranga D.J."/>
            <person name="Sato H."/>
            <person name="Schaeffer S.W."/>
            <person name="Schatz M.C."/>
            <person name="Schlenke T."/>
            <person name="Schwartz R."/>
            <person name="Segarra C."/>
            <person name="Singh R.S."/>
            <person name="Sirot L."/>
            <person name="Sirota M."/>
            <person name="Sisneros N.B."/>
            <person name="Smith C.D."/>
            <person name="Smith T.F."/>
            <person name="Spieth J."/>
            <person name="Stage D.E."/>
            <person name="Stark A."/>
            <person name="Stephan W."/>
            <person name="Strausberg R.L."/>
            <person name="Strempel S."/>
            <person name="Sturgill D."/>
            <person name="Sutton G."/>
            <person name="Sutton G.G."/>
            <person name="Tao W."/>
            <person name="Teichmann S."/>
            <person name="Tobari Y.N."/>
            <person name="Tomimura Y."/>
            <person name="Tsolas J.M."/>
            <person name="Valente V.L."/>
            <person name="Venter E."/>
            <person name="Venter J.C."/>
            <person name="Vicario S."/>
            <person name="Vieira F.G."/>
            <person name="Vilella A.J."/>
            <person name="Villasante A."/>
            <person name="Walenz B."/>
            <person name="Wang J."/>
            <person name="Wasserman M."/>
            <person name="Watts T."/>
            <person name="Wilson D."/>
            <person name="Wilson R.K."/>
            <person name="Wing R.A."/>
            <person name="Wolfner M.F."/>
            <person name="Wong A."/>
            <person name="Wong G.K."/>
            <person name="Wu C.I."/>
            <person name="Wu G."/>
            <person name="Yamamoto D."/>
            <person name="Yang H.P."/>
            <person name="Yang S.P."/>
            <person name="Yorke J.A."/>
            <person name="Yoshida K."/>
            <person name="Zdobnov E."/>
            <person name="Zhang P."/>
            <person name="Zhang Y."/>
            <person name="Zimin A.V."/>
            <person name="Baldwin J."/>
            <person name="Abdouelleil A."/>
            <person name="Abdulkadir J."/>
            <person name="Abebe A."/>
            <person name="Abera B."/>
            <person name="Abreu J."/>
            <person name="Acer S.C."/>
            <person name="Aftuck L."/>
            <person name="Alexander A."/>
            <person name="An P."/>
            <person name="Anderson E."/>
            <person name="Anderson S."/>
            <person name="Arachi H."/>
            <person name="Azer M."/>
            <person name="Bachantsang P."/>
            <person name="Barry A."/>
            <person name="Bayul T."/>
            <person name="Berlin A."/>
            <person name="Bessette D."/>
            <person name="Bloom T."/>
            <person name="Blye J."/>
            <person name="Boguslavskiy L."/>
            <person name="Bonnet C."/>
            <person name="Boukhgalter B."/>
            <person name="Bourzgui I."/>
            <person name="Brown A."/>
            <person name="Cahill P."/>
            <person name="Channer S."/>
            <person name="Cheshatsang Y."/>
            <person name="Chuda L."/>
            <person name="Citroen M."/>
            <person name="Collymore A."/>
            <person name="Cooke P."/>
            <person name="Costello M."/>
            <person name="D'Aco K."/>
            <person name="Daza R."/>
            <person name="De Haan G."/>
            <person name="DeGray S."/>
            <person name="DeMaso C."/>
            <person name="Dhargay N."/>
            <person name="Dooley K."/>
            <person name="Dooley E."/>
            <person name="Doricent M."/>
            <person name="Dorje P."/>
            <person name="Dorjee K."/>
            <person name="Dupes A."/>
            <person name="Elong R."/>
            <person name="Falk J."/>
            <person name="Farina A."/>
            <person name="Faro S."/>
            <person name="Ferguson D."/>
            <person name="Fisher S."/>
            <person name="Foley C.D."/>
            <person name="Franke A."/>
            <person name="Friedrich D."/>
            <person name="Gadbois L."/>
            <person name="Gearin G."/>
            <person name="Gearin C.R."/>
            <person name="Giannoukos G."/>
            <person name="Goode T."/>
            <person name="Graham J."/>
            <person name="Grandbois E."/>
            <person name="Grewal S."/>
            <person name="Gyaltsen K."/>
            <person name="Hafez N."/>
            <person name="Hagos B."/>
            <person name="Hall J."/>
            <person name="Henson C."/>
            <person name="Hollinger A."/>
            <person name="Honan T."/>
            <person name="Huard M.D."/>
            <person name="Hughes L."/>
            <person name="Hurhula B."/>
            <person name="Husby M.E."/>
            <person name="Kamat A."/>
            <person name="Kanga B."/>
            <person name="Kashin S."/>
            <person name="Khazanovich D."/>
            <person name="Kisner P."/>
            <person name="Lance K."/>
            <person name="Lara M."/>
            <person name="Lee W."/>
            <person name="Lennon N."/>
            <person name="Letendre F."/>
            <person name="LeVine R."/>
            <person name="Lipovsky A."/>
            <person name="Liu X."/>
            <person name="Liu J."/>
            <person name="Liu S."/>
            <person name="Lokyitsang T."/>
            <person name="Lokyitsang Y."/>
            <person name="Lubonja R."/>
            <person name="Lui A."/>
            <person name="MacDonald P."/>
            <person name="Magnisalis V."/>
            <person name="Maru K."/>
            <person name="Matthews C."/>
            <person name="McCusker W."/>
            <person name="McDonough S."/>
            <person name="Mehta T."/>
            <person name="Meldrim J."/>
            <person name="Meneus L."/>
            <person name="Mihai O."/>
            <person name="Mihalev A."/>
            <person name="Mihova T."/>
            <person name="Mittelman R."/>
            <person name="Mlenga V."/>
            <person name="Montmayeur A."/>
            <person name="Mulrain L."/>
            <person name="Navidi A."/>
            <person name="Naylor J."/>
            <person name="Negash T."/>
            <person name="Nguyen T."/>
            <person name="Nguyen N."/>
            <person name="Nicol R."/>
            <person name="Norbu C."/>
            <person name="Norbu N."/>
            <person name="Novod N."/>
            <person name="O'Neill B."/>
            <person name="Osman S."/>
            <person name="Markiewicz E."/>
            <person name="Oyono O.L."/>
            <person name="Patti C."/>
            <person name="Phunkhang P."/>
            <person name="Pierre F."/>
            <person name="Priest M."/>
            <person name="Raghuraman S."/>
            <person name="Rege F."/>
            <person name="Reyes R."/>
            <person name="Rise C."/>
            <person name="Rogov P."/>
            <person name="Ross K."/>
            <person name="Ryan E."/>
            <person name="Settipalli S."/>
            <person name="Shea T."/>
            <person name="Sherpa N."/>
            <person name="Shi L."/>
            <person name="Shih D."/>
            <person name="Sparrow T."/>
            <person name="Spaulding J."/>
            <person name="Stalker J."/>
            <person name="Stange-Thomann N."/>
            <person name="Stavropoulos S."/>
            <person name="Stone C."/>
            <person name="Strader C."/>
            <person name="Tesfaye S."/>
            <person name="Thomson T."/>
            <person name="Thoulutsang Y."/>
            <person name="Thoulutsang D."/>
            <person name="Topham K."/>
            <person name="Topping I."/>
            <person name="Tsamla T."/>
            <person name="Vassiliev H."/>
            <person name="Vo A."/>
            <person name="Wangchuk T."/>
            <person name="Wangdi T."/>
            <person name="Weiand M."/>
            <person name="Wilkinson J."/>
            <person name="Wilson A."/>
            <person name="Yadav S."/>
            <person name="Young G."/>
            <person name="Yu Q."/>
            <person name="Zembek L."/>
            <person name="Zhong D."/>
            <person name="Zimmer A."/>
            <person name="Zwirko Z."/>
            <person name="Jaffe D.B."/>
            <person name="Alvarez P."/>
            <person name="Brockman W."/>
            <person name="Butler J."/>
            <person name="Chin C."/>
            <person name="Gnerre S."/>
            <person name="Grabherr M."/>
            <person name="Kleber M."/>
            <person name="Mauceli E."/>
            <person name="MacCallum I."/>
        </authorList>
    </citation>
    <scope>NUCLEOTIDE SEQUENCE [LARGE SCALE GENOMIC DNA]</scope>
    <source>
        <strain evidence="11">Tai18E2 / Tucson 14021-0261.01</strain>
    </source>
</reference>
<feature type="transmembrane region" description="Helical" evidence="8">
    <location>
        <begin position="58"/>
        <end position="79"/>
    </location>
</feature>
<accession>A0A0R1E4P4</accession>
<keyword evidence="5 8" id="KW-1133">Transmembrane helix</keyword>
<keyword evidence="4 8" id="KW-0812">Transmembrane</keyword>
<protein>
    <submittedName>
        <fullName evidence="10">Uncharacterized protein, isoform C</fullName>
    </submittedName>
</protein>
<dbReference type="AlphaFoldDB" id="A0A0R1E4P4"/>
<dbReference type="GO" id="GO:0022857">
    <property type="term" value="F:transmembrane transporter activity"/>
    <property type="evidence" value="ECO:0007669"/>
    <property type="project" value="InterPro"/>
</dbReference>